<organism evidence="2 3">
    <name type="scientific">Fodinibius salsisoli</name>
    <dbReference type="NCBI Taxonomy" id="2820877"/>
    <lineage>
        <taxon>Bacteria</taxon>
        <taxon>Pseudomonadati</taxon>
        <taxon>Balneolota</taxon>
        <taxon>Balneolia</taxon>
        <taxon>Balneolales</taxon>
        <taxon>Balneolaceae</taxon>
        <taxon>Fodinibius</taxon>
    </lineage>
</organism>
<accession>A0ABT3PJR2</accession>
<keyword evidence="1" id="KW-1133">Transmembrane helix</keyword>
<sequence length="83" mass="9181">MVKINGFNFDIKSILIAVICSIFSLGLFMLPEAELSAQNYEVNEVYNVEEPCGDDGVDEIIHGKRKGFLGCWGSDSTCKTKCK</sequence>
<evidence type="ECO:0008006" key="4">
    <source>
        <dbReference type="Google" id="ProtNLM"/>
    </source>
</evidence>
<proteinExistence type="predicted"/>
<name>A0ABT3PJR2_9BACT</name>
<evidence type="ECO:0000313" key="3">
    <source>
        <dbReference type="Proteomes" id="UP001207918"/>
    </source>
</evidence>
<keyword evidence="1" id="KW-0472">Membrane</keyword>
<evidence type="ECO:0000313" key="2">
    <source>
        <dbReference type="EMBL" id="MCW9706174.1"/>
    </source>
</evidence>
<reference evidence="2 3" key="1">
    <citation type="submission" date="2021-03" db="EMBL/GenBank/DDBJ databases">
        <title>Aliifodinibius sp. nov., a new bacterium isolated from saline soil.</title>
        <authorList>
            <person name="Galisteo C."/>
            <person name="De La Haba R."/>
            <person name="Sanchez-Porro C."/>
            <person name="Ventosa A."/>
        </authorList>
    </citation>
    <scope>NUCLEOTIDE SEQUENCE [LARGE SCALE GENOMIC DNA]</scope>
    <source>
        <strain evidence="2 3">1BSP15-2V2</strain>
    </source>
</reference>
<dbReference type="RefSeq" id="WP_265764876.1">
    <property type="nucleotide sequence ID" value="NZ_JAGGJA010000003.1"/>
</dbReference>
<protein>
    <recommendedName>
        <fullName evidence="4">NVEALA protein</fullName>
    </recommendedName>
</protein>
<keyword evidence="1" id="KW-0812">Transmembrane</keyword>
<evidence type="ECO:0000256" key="1">
    <source>
        <dbReference type="SAM" id="Phobius"/>
    </source>
</evidence>
<dbReference type="Proteomes" id="UP001207918">
    <property type="component" value="Unassembled WGS sequence"/>
</dbReference>
<dbReference type="EMBL" id="JAGGJA010000003">
    <property type="protein sequence ID" value="MCW9706174.1"/>
    <property type="molecule type" value="Genomic_DNA"/>
</dbReference>
<keyword evidence="3" id="KW-1185">Reference proteome</keyword>
<gene>
    <name evidence="2" type="ORF">J6I44_04890</name>
</gene>
<comment type="caution">
    <text evidence="2">The sequence shown here is derived from an EMBL/GenBank/DDBJ whole genome shotgun (WGS) entry which is preliminary data.</text>
</comment>
<feature type="transmembrane region" description="Helical" evidence="1">
    <location>
        <begin position="12"/>
        <end position="30"/>
    </location>
</feature>